<proteinExistence type="predicted"/>
<dbReference type="AlphaFoldDB" id="A0AAU2VR04"/>
<name>A0AAU2VR04_9ACTN</name>
<reference evidence="1" key="1">
    <citation type="submission" date="2022-10" db="EMBL/GenBank/DDBJ databases">
        <title>The complete genomes of actinobacterial strains from the NBC collection.</title>
        <authorList>
            <person name="Joergensen T.S."/>
            <person name="Alvarez Arevalo M."/>
            <person name="Sterndorff E.B."/>
            <person name="Faurdal D."/>
            <person name="Vuksanovic O."/>
            <person name="Mourched A.-S."/>
            <person name="Charusanti P."/>
            <person name="Shaw S."/>
            <person name="Blin K."/>
            <person name="Weber T."/>
        </authorList>
    </citation>
    <scope>NUCLEOTIDE SEQUENCE</scope>
    <source>
        <strain evidence="1">NBC_00008</strain>
    </source>
</reference>
<dbReference type="EMBL" id="CP108313">
    <property type="protein sequence ID" value="WTW69319.1"/>
    <property type="molecule type" value="Genomic_DNA"/>
</dbReference>
<accession>A0AAU2VR04</accession>
<organism evidence="1">
    <name type="scientific">Streptomyces sp. NBC_00008</name>
    <dbReference type="NCBI Taxonomy" id="2903610"/>
    <lineage>
        <taxon>Bacteria</taxon>
        <taxon>Bacillati</taxon>
        <taxon>Actinomycetota</taxon>
        <taxon>Actinomycetes</taxon>
        <taxon>Kitasatosporales</taxon>
        <taxon>Streptomycetaceae</taxon>
        <taxon>Streptomyces</taxon>
    </lineage>
</organism>
<gene>
    <name evidence="1" type="ORF">OG398_14085</name>
</gene>
<sequence>MTARDNSAAEPAACRVCQEFELAEAVARSQRDESRATDCRVLRRRHRDAEHGEHAEHREPS</sequence>
<evidence type="ECO:0000313" key="1">
    <source>
        <dbReference type="EMBL" id="WTW69319.1"/>
    </source>
</evidence>
<protein>
    <submittedName>
        <fullName evidence="1">Uncharacterized protein</fullName>
    </submittedName>
</protein>